<proteinExistence type="predicted"/>
<keyword evidence="2" id="KW-0378">Hydrolase</keyword>
<dbReference type="Pfam" id="PF20469">
    <property type="entry name" value="OLD-like_TOPRIM"/>
    <property type="match status" value="1"/>
</dbReference>
<keyword evidence="2" id="KW-0540">Nuclease</keyword>
<dbReference type="GO" id="GO:0004519">
    <property type="term" value="F:endonuclease activity"/>
    <property type="evidence" value="ECO:0007669"/>
    <property type="project" value="UniProtKB-KW"/>
</dbReference>
<dbReference type="InterPro" id="IPR034139">
    <property type="entry name" value="TOPRIM_OLD"/>
</dbReference>
<keyword evidence="2" id="KW-0255">Endonuclease</keyword>
<organism evidence="2 3">
    <name type="scientific">Myceligenerans salitolerans</name>
    <dbReference type="NCBI Taxonomy" id="1230528"/>
    <lineage>
        <taxon>Bacteria</taxon>
        <taxon>Bacillati</taxon>
        <taxon>Actinomycetota</taxon>
        <taxon>Actinomycetes</taxon>
        <taxon>Micrococcales</taxon>
        <taxon>Promicromonosporaceae</taxon>
        <taxon>Myceligenerans</taxon>
    </lineage>
</organism>
<accession>A0ABS3IC59</accession>
<reference evidence="2 3" key="1">
    <citation type="submission" date="2021-03" db="EMBL/GenBank/DDBJ databases">
        <authorList>
            <person name="Xin L."/>
        </authorList>
    </citation>
    <scope>NUCLEOTIDE SEQUENCE [LARGE SCALE GENOMIC DNA]</scope>
    <source>
        <strain evidence="2 3">XHU 5031</strain>
    </source>
</reference>
<evidence type="ECO:0000313" key="2">
    <source>
        <dbReference type="EMBL" id="MBO0610201.1"/>
    </source>
</evidence>
<feature type="domain" description="OLD protein-like TOPRIM" evidence="1">
    <location>
        <begin position="40"/>
        <end position="86"/>
    </location>
</feature>
<gene>
    <name evidence="2" type="ORF">J0911_14295</name>
</gene>
<sequence length="226" mass="23359">MVTTGDPAARRTSALPGGVVGGFGASARAADEALALIPGAATVLLVEGITDRIALETFAAAAGRDLAAEGVLVAPIGGAHAVRRVLASMSCAAVSGVPRPRLGGLCDRREEGVFRRALTEAGPASPRSGLADLGFFVCVDDLEEELIRAVGVSGVLEVFEASGDLRAFHVFQRQPAWRGRPVAAQLYRFVRSVSERNLAYAGLLAEAAARRGVVPAPLAGLLEHAR</sequence>
<name>A0ABS3IC59_9MICO</name>
<dbReference type="EMBL" id="JAFMPK010000047">
    <property type="protein sequence ID" value="MBO0610201.1"/>
    <property type="molecule type" value="Genomic_DNA"/>
</dbReference>
<reference evidence="3" key="2">
    <citation type="submission" date="2023-07" db="EMBL/GenBank/DDBJ databases">
        <title>Myceligenerans salitolerans sp. nov., a halotolerant actinomycete isolated from a salt lake in Xinjiang, China.</title>
        <authorList>
            <person name="Guan T."/>
        </authorList>
    </citation>
    <scope>NUCLEOTIDE SEQUENCE [LARGE SCALE GENOMIC DNA]</scope>
    <source>
        <strain evidence="3">XHU 5031</strain>
    </source>
</reference>
<keyword evidence="3" id="KW-1185">Reference proteome</keyword>
<dbReference type="Proteomes" id="UP000664617">
    <property type="component" value="Unassembled WGS sequence"/>
</dbReference>
<dbReference type="RefSeq" id="WP_207276126.1">
    <property type="nucleotide sequence ID" value="NZ_JAFMPK010000047.1"/>
</dbReference>
<protein>
    <submittedName>
        <fullName evidence="2">ATP-dependent endonuclease</fullName>
    </submittedName>
</protein>
<comment type="caution">
    <text evidence="2">The sequence shown here is derived from an EMBL/GenBank/DDBJ whole genome shotgun (WGS) entry which is preliminary data.</text>
</comment>
<evidence type="ECO:0000313" key="3">
    <source>
        <dbReference type="Proteomes" id="UP000664617"/>
    </source>
</evidence>
<evidence type="ECO:0000259" key="1">
    <source>
        <dbReference type="Pfam" id="PF20469"/>
    </source>
</evidence>